<dbReference type="GO" id="GO:0016301">
    <property type="term" value="F:kinase activity"/>
    <property type="evidence" value="ECO:0007669"/>
    <property type="project" value="UniProtKB-KW"/>
</dbReference>
<dbReference type="Proteomes" id="UP001165190">
    <property type="component" value="Unassembled WGS sequence"/>
</dbReference>
<dbReference type="InterPro" id="IPR013103">
    <property type="entry name" value="RVT_2"/>
</dbReference>
<keyword evidence="2" id="KW-0418">Kinase</keyword>
<dbReference type="OrthoDB" id="1749346at2759"/>
<feature type="domain" description="Reverse transcriptase Ty1/copia-type" evidence="1">
    <location>
        <begin position="12"/>
        <end position="140"/>
    </location>
</feature>
<keyword evidence="3" id="KW-1185">Reference proteome</keyword>
<comment type="caution">
    <text evidence="2">The sequence shown here is derived from an EMBL/GenBank/DDBJ whole genome shotgun (WGS) entry which is preliminary data.</text>
</comment>
<proteinExistence type="predicted"/>
<reference evidence="2" key="1">
    <citation type="submission" date="2023-05" db="EMBL/GenBank/DDBJ databases">
        <title>Genome and transcriptome analyses reveal genes involved in the formation of fine ridges on petal epidermal cells in Hibiscus trionum.</title>
        <authorList>
            <person name="Koshimizu S."/>
            <person name="Masuda S."/>
            <person name="Ishii T."/>
            <person name="Shirasu K."/>
            <person name="Hoshino A."/>
            <person name="Arita M."/>
        </authorList>
    </citation>
    <scope>NUCLEOTIDE SEQUENCE</scope>
    <source>
        <strain evidence="2">Hamamatsu line</strain>
    </source>
</reference>
<dbReference type="EMBL" id="BSYR01000009">
    <property type="protein sequence ID" value="GMI70839.1"/>
    <property type="molecule type" value="Genomic_DNA"/>
</dbReference>
<sequence>MDNDLRAMETLQTWSVVPLPEGKIPIECKWVYRIKHNVDGSIDRHKARLVAKGFTQVEGVDYTNTFSPVAKLTSFKVLLALAAKNNWLLIQLDVNNAFLNGSLDEGVYMKLPLGYGSNGKDSNIVCKLHKSIYGLKQASRQ</sequence>
<gene>
    <name evidence="2" type="ORF">HRI_000753200</name>
</gene>
<dbReference type="SUPFAM" id="SSF56672">
    <property type="entry name" value="DNA/RNA polymerases"/>
    <property type="match status" value="1"/>
</dbReference>
<dbReference type="AlphaFoldDB" id="A0A9W7H4C8"/>
<organism evidence="2 3">
    <name type="scientific">Hibiscus trionum</name>
    <name type="common">Flower of an hour</name>
    <dbReference type="NCBI Taxonomy" id="183268"/>
    <lineage>
        <taxon>Eukaryota</taxon>
        <taxon>Viridiplantae</taxon>
        <taxon>Streptophyta</taxon>
        <taxon>Embryophyta</taxon>
        <taxon>Tracheophyta</taxon>
        <taxon>Spermatophyta</taxon>
        <taxon>Magnoliopsida</taxon>
        <taxon>eudicotyledons</taxon>
        <taxon>Gunneridae</taxon>
        <taxon>Pentapetalae</taxon>
        <taxon>rosids</taxon>
        <taxon>malvids</taxon>
        <taxon>Malvales</taxon>
        <taxon>Malvaceae</taxon>
        <taxon>Malvoideae</taxon>
        <taxon>Hibiscus</taxon>
    </lineage>
</organism>
<protein>
    <submittedName>
        <fullName evidence="2">Cysteine-rich RLK (RECEPTOR-like protein kinase) 8</fullName>
    </submittedName>
</protein>
<evidence type="ECO:0000259" key="1">
    <source>
        <dbReference type="Pfam" id="PF07727"/>
    </source>
</evidence>
<accession>A0A9W7H4C8</accession>
<dbReference type="InterPro" id="IPR043502">
    <property type="entry name" value="DNA/RNA_pol_sf"/>
</dbReference>
<name>A0A9W7H4C8_HIBTR</name>
<dbReference type="Pfam" id="PF07727">
    <property type="entry name" value="RVT_2"/>
    <property type="match status" value="1"/>
</dbReference>
<keyword evidence="2" id="KW-0808">Transferase</keyword>
<evidence type="ECO:0000313" key="2">
    <source>
        <dbReference type="EMBL" id="GMI70839.1"/>
    </source>
</evidence>
<evidence type="ECO:0000313" key="3">
    <source>
        <dbReference type="Proteomes" id="UP001165190"/>
    </source>
</evidence>